<keyword evidence="4" id="KW-0328">Glycosyltransferase</keyword>
<evidence type="ECO:0000259" key="3">
    <source>
        <dbReference type="Pfam" id="PF00535"/>
    </source>
</evidence>
<sequence length="274" mass="30559">MKLSVVIPAHNEALVIEPTLRGLIDVLDSEVDDYELVVVDDNSTDGTADVALAVGGPVRVVTNEPPHGFGFAVRKGLDSFEGDAVVLVMADGSDDPRDVVLYYRVLQAGYDCAFGSRFMPGAVVRDYPPLKLWINRIVNQGIRLLFRHGYNDTTNAFKAYRREVIENAQPLLSHHFNLTVELPLKAVTRGFSYAIVPTSWTNRAAGESKLALNEMGSRYLFIVLYVFLEQHLSRGDYRRPQRAAAERPARLAPPEQGGRDRRLRRAAGARTRRP</sequence>
<dbReference type="OrthoDB" id="3177103at2"/>
<dbReference type="PANTHER" id="PTHR48090">
    <property type="entry name" value="UNDECAPRENYL-PHOSPHATE 4-DEOXY-4-FORMAMIDO-L-ARABINOSE TRANSFERASE-RELATED"/>
    <property type="match status" value="1"/>
</dbReference>
<evidence type="ECO:0000313" key="5">
    <source>
        <dbReference type="Proteomes" id="UP000278962"/>
    </source>
</evidence>
<evidence type="ECO:0000256" key="1">
    <source>
        <dbReference type="ARBA" id="ARBA00006739"/>
    </source>
</evidence>
<dbReference type="RefSeq" id="WP_121250675.1">
    <property type="nucleotide sequence ID" value="NZ_RBIL01000001.1"/>
</dbReference>
<dbReference type="Gene3D" id="3.90.550.10">
    <property type="entry name" value="Spore Coat Polysaccharide Biosynthesis Protein SpsA, Chain A"/>
    <property type="match status" value="1"/>
</dbReference>
<reference evidence="4 5" key="1">
    <citation type="submission" date="2018-10" db="EMBL/GenBank/DDBJ databases">
        <title>Genomic Encyclopedia of Archaeal and Bacterial Type Strains, Phase II (KMG-II): from individual species to whole genera.</title>
        <authorList>
            <person name="Goeker M."/>
        </authorList>
    </citation>
    <scope>NUCLEOTIDE SEQUENCE [LARGE SCALE GENOMIC DNA]</scope>
    <source>
        <strain evidence="4 5">DSM 14954</strain>
    </source>
</reference>
<feature type="region of interest" description="Disordered" evidence="2">
    <location>
        <begin position="239"/>
        <end position="274"/>
    </location>
</feature>
<gene>
    <name evidence="4" type="ORF">C8N24_2759</name>
</gene>
<feature type="domain" description="Glycosyltransferase 2-like" evidence="3">
    <location>
        <begin position="4"/>
        <end position="166"/>
    </location>
</feature>
<dbReference type="EMBL" id="RBIL01000001">
    <property type="protein sequence ID" value="RKQ92903.1"/>
    <property type="molecule type" value="Genomic_DNA"/>
</dbReference>
<feature type="compositionally biased region" description="Basic residues" evidence="2">
    <location>
        <begin position="261"/>
        <end position="274"/>
    </location>
</feature>
<feature type="compositionally biased region" description="Basic and acidic residues" evidence="2">
    <location>
        <begin position="239"/>
        <end position="249"/>
    </location>
</feature>
<dbReference type="GO" id="GO:0016757">
    <property type="term" value="F:glycosyltransferase activity"/>
    <property type="evidence" value="ECO:0007669"/>
    <property type="project" value="UniProtKB-KW"/>
</dbReference>
<comment type="similarity">
    <text evidence="1">Belongs to the glycosyltransferase 2 family.</text>
</comment>
<dbReference type="AlphaFoldDB" id="A0A660LGE2"/>
<protein>
    <submittedName>
        <fullName evidence="4">Dolichol-phosphate mannosyltransferase</fullName>
    </submittedName>
</protein>
<evidence type="ECO:0000256" key="2">
    <source>
        <dbReference type="SAM" id="MobiDB-lite"/>
    </source>
</evidence>
<dbReference type="InterPro" id="IPR029044">
    <property type="entry name" value="Nucleotide-diphossugar_trans"/>
</dbReference>
<comment type="caution">
    <text evidence="4">The sequence shown here is derived from an EMBL/GenBank/DDBJ whole genome shotgun (WGS) entry which is preliminary data.</text>
</comment>
<dbReference type="Pfam" id="PF00535">
    <property type="entry name" value="Glycos_transf_2"/>
    <property type="match status" value="1"/>
</dbReference>
<dbReference type="SUPFAM" id="SSF53448">
    <property type="entry name" value="Nucleotide-diphospho-sugar transferases"/>
    <property type="match status" value="1"/>
</dbReference>
<dbReference type="PANTHER" id="PTHR48090:SF7">
    <property type="entry name" value="RFBJ PROTEIN"/>
    <property type="match status" value="1"/>
</dbReference>
<keyword evidence="4" id="KW-0808">Transferase</keyword>
<dbReference type="Proteomes" id="UP000278962">
    <property type="component" value="Unassembled WGS sequence"/>
</dbReference>
<dbReference type="InterPro" id="IPR001173">
    <property type="entry name" value="Glyco_trans_2-like"/>
</dbReference>
<keyword evidence="5" id="KW-1185">Reference proteome</keyword>
<proteinExistence type="inferred from homology"/>
<evidence type="ECO:0000313" key="4">
    <source>
        <dbReference type="EMBL" id="RKQ92903.1"/>
    </source>
</evidence>
<accession>A0A660LGE2</accession>
<dbReference type="CDD" id="cd04179">
    <property type="entry name" value="DPM_DPG-synthase_like"/>
    <property type="match status" value="1"/>
</dbReference>
<name>A0A660LGE2_9ACTN</name>
<dbReference type="InterPro" id="IPR050256">
    <property type="entry name" value="Glycosyltransferase_2"/>
</dbReference>
<organism evidence="4 5">
    <name type="scientific">Solirubrobacter pauli</name>
    <dbReference type="NCBI Taxonomy" id="166793"/>
    <lineage>
        <taxon>Bacteria</taxon>
        <taxon>Bacillati</taxon>
        <taxon>Actinomycetota</taxon>
        <taxon>Thermoleophilia</taxon>
        <taxon>Solirubrobacterales</taxon>
        <taxon>Solirubrobacteraceae</taxon>
        <taxon>Solirubrobacter</taxon>
    </lineage>
</organism>